<evidence type="ECO:0000256" key="5">
    <source>
        <dbReference type="ARBA" id="ARBA00022857"/>
    </source>
</evidence>
<evidence type="ECO:0000256" key="2">
    <source>
        <dbReference type="ARBA" id="ARBA00009539"/>
    </source>
</evidence>
<keyword evidence="6 7" id="KW-0560">Oxidoreductase</keyword>
<accession>A0A1G6ZFR4</accession>
<keyword evidence="4 7" id="KW-0554">One-carbon metabolism</keyword>
<dbReference type="Gene3D" id="3.40.430.10">
    <property type="entry name" value="Dihydrofolate Reductase, subunit A"/>
    <property type="match status" value="1"/>
</dbReference>
<dbReference type="EC" id="1.5.1.3" evidence="3 7"/>
<dbReference type="UniPathway" id="UPA00077">
    <property type="reaction ID" value="UER00158"/>
</dbReference>
<dbReference type="OrthoDB" id="9804315at2"/>
<protein>
    <recommendedName>
        <fullName evidence="3 7">Dihydrofolate reductase</fullName>
        <ecNumber evidence="3 7">1.5.1.3</ecNumber>
    </recommendedName>
</protein>
<evidence type="ECO:0000313" key="11">
    <source>
        <dbReference type="Proteomes" id="UP000198546"/>
    </source>
</evidence>
<dbReference type="PRINTS" id="PR00070">
    <property type="entry name" value="DHFR"/>
</dbReference>
<feature type="domain" description="DHFR" evidence="9">
    <location>
        <begin position="9"/>
        <end position="173"/>
    </location>
</feature>
<dbReference type="EMBL" id="LT629688">
    <property type="protein sequence ID" value="SDE01087.1"/>
    <property type="molecule type" value="Genomic_DNA"/>
</dbReference>
<name>A0A1G6ZFR4_9ACTN</name>
<comment type="function">
    <text evidence="7">Key enzyme in folate metabolism. Catalyzes an essential reaction for de novo glycine and purine synthesis, and for DNA precursor synthesis.</text>
</comment>
<dbReference type="GO" id="GO:0005829">
    <property type="term" value="C:cytosol"/>
    <property type="evidence" value="ECO:0007669"/>
    <property type="project" value="TreeGrafter"/>
</dbReference>
<dbReference type="GO" id="GO:0004146">
    <property type="term" value="F:dihydrofolate reductase activity"/>
    <property type="evidence" value="ECO:0007669"/>
    <property type="project" value="UniProtKB-EC"/>
</dbReference>
<dbReference type="PROSITE" id="PS00075">
    <property type="entry name" value="DHFR_1"/>
    <property type="match status" value="1"/>
</dbReference>
<evidence type="ECO:0000256" key="8">
    <source>
        <dbReference type="RuleBase" id="RU004474"/>
    </source>
</evidence>
<dbReference type="GO" id="GO:0050661">
    <property type="term" value="F:NADP binding"/>
    <property type="evidence" value="ECO:0007669"/>
    <property type="project" value="InterPro"/>
</dbReference>
<dbReference type="PANTHER" id="PTHR48069:SF3">
    <property type="entry name" value="DIHYDROFOLATE REDUCTASE"/>
    <property type="match status" value="1"/>
</dbReference>
<comment type="pathway">
    <text evidence="1 7">Cofactor biosynthesis; tetrahydrofolate biosynthesis; 5,6,7,8-tetrahydrofolate from 7,8-dihydrofolate: step 1/1.</text>
</comment>
<evidence type="ECO:0000256" key="7">
    <source>
        <dbReference type="PIRNR" id="PIRNR000194"/>
    </source>
</evidence>
<dbReference type="GO" id="GO:0046655">
    <property type="term" value="P:folic acid metabolic process"/>
    <property type="evidence" value="ECO:0007669"/>
    <property type="project" value="TreeGrafter"/>
</dbReference>
<dbReference type="AlphaFoldDB" id="A0A1G6ZFR4"/>
<keyword evidence="5 7" id="KW-0521">NADP</keyword>
<comment type="similarity">
    <text evidence="2 7 8">Belongs to the dihydrofolate reductase family.</text>
</comment>
<dbReference type="InterPro" id="IPR001796">
    <property type="entry name" value="DHFR_dom"/>
</dbReference>
<sequence>MTSPSPDRAVVAVAAVARNGVIGNGPDIPWHVPGEQARFKRLTMGGVLVMGRRTYESIGRPLPGRRTVVLSRGPGWAPAPEHADRVDVVGTPEEALEVAAGHPGTTFVAGGGEVYRLLWPWTTVLELTEIDLEPDGDVTFPEIGPGWVEVSREPHEGHSYVRWERTPDQEEHQ</sequence>
<gene>
    <name evidence="10" type="ORF">SAMN04489747_2271</name>
</gene>
<evidence type="ECO:0000256" key="4">
    <source>
        <dbReference type="ARBA" id="ARBA00022563"/>
    </source>
</evidence>
<evidence type="ECO:0000256" key="1">
    <source>
        <dbReference type="ARBA" id="ARBA00004903"/>
    </source>
</evidence>
<organism evidence="10 11">
    <name type="scientific">Auraticoccus monumenti</name>
    <dbReference type="NCBI Taxonomy" id="675864"/>
    <lineage>
        <taxon>Bacteria</taxon>
        <taxon>Bacillati</taxon>
        <taxon>Actinomycetota</taxon>
        <taxon>Actinomycetes</taxon>
        <taxon>Propionibacteriales</taxon>
        <taxon>Propionibacteriaceae</taxon>
        <taxon>Auraticoccus</taxon>
    </lineage>
</organism>
<dbReference type="CDD" id="cd00209">
    <property type="entry name" value="DHFR"/>
    <property type="match status" value="1"/>
</dbReference>
<dbReference type="InterPro" id="IPR017925">
    <property type="entry name" value="DHFR_CS"/>
</dbReference>
<dbReference type="STRING" id="675864.SAMN04489747_2271"/>
<proteinExistence type="inferred from homology"/>
<dbReference type="SUPFAM" id="SSF53597">
    <property type="entry name" value="Dihydrofolate reductase-like"/>
    <property type="match status" value="1"/>
</dbReference>
<dbReference type="PANTHER" id="PTHR48069">
    <property type="entry name" value="DIHYDROFOLATE REDUCTASE"/>
    <property type="match status" value="1"/>
</dbReference>
<dbReference type="Proteomes" id="UP000198546">
    <property type="component" value="Chromosome i"/>
</dbReference>
<dbReference type="PIRSF" id="PIRSF000194">
    <property type="entry name" value="DHFR"/>
    <property type="match status" value="1"/>
</dbReference>
<keyword evidence="11" id="KW-1185">Reference proteome</keyword>
<dbReference type="RefSeq" id="WP_090593581.1">
    <property type="nucleotide sequence ID" value="NZ_LT629688.1"/>
</dbReference>
<dbReference type="Pfam" id="PF00186">
    <property type="entry name" value="DHFR_1"/>
    <property type="match status" value="1"/>
</dbReference>
<dbReference type="GO" id="GO:0006730">
    <property type="term" value="P:one-carbon metabolic process"/>
    <property type="evidence" value="ECO:0007669"/>
    <property type="project" value="UniProtKB-KW"/>
</dbReference>
<evidence type="ECO:0000313" key="10">
    <source>
        <dbReference type="EMBL" id="SDE01087.1"/>
    </source>
</evidence>
<reference evidence="10 11" key="1">
    <citation type="submission" date="2016-10" db="EMBL/GenBank/DDBJ databases">
        <authorList>
            <person name="de Groot N.N."/>
        </authorList>
    </citation>
    <scope>NUCLEOTIDE SEQUENCE [LARGE SCALE GENOMIC DNA]</scope>
    <source>
        <strain evidence="10 11">MON 2.2</strain>
    </source>
</reference>
<dbReference type="InterPro" id="IPR024072">
    <property type="entry name" value="DHFR-like_dom_sf"/>
</dbReference>
<evidence type="ECO:0000256" key="6">
    <source>
        <dbReference type="ARBA" id="ARBA00023002"/>
    </source>
</evidence>
<dbReference type="GO" id="GO:0046452">
    <property type="term" value="P:dihydrofolate metabolic process"/>
    <property type="evidence" value="ECO:0007669"/>
    <property type="project" value="TreeGrafter"/>
</dbReference>
<dbReference type="GO" id="GO:0046654">
    <property type="term" value="P:tetrahydrofolate biosynthetic process"/>
    <property type="evidence" value="ECO:0007669"/>
    <property type="project" value="UniProtKB-UniPathway"/>
</dbReference>
<dbReference type="InterPro" id="IPR012259">
    <property type="entry name" value="DHFR"/>
</dbReference>
<comment type="catalytic activity">
    <reaction evidence="7">
        <text>(6S)-5,6,7,8-tetrahydrofolate + NADP(+) = 7,8-dihydrofolate + NADPH + H(+)</text>
        <dbReference type="Rhea" id="RHEA:15009"/>
        <dbReference type="ChEBI" id="CHEBI:15378"/>
        <dbReference type="ChEBI" id="CHEBI:57451"/>
        <dbReference type="ChEBI" id="CHEBI:57453"/>
        <dbReference type="ChEBI" id="CHEBI:57783"/>
        <dbReference type="ChEBI" id="CHEBI:58349"/>
        <dbReference type="EC" id="1.5.1.3"/>
    </reaction>
</comment>
<dbReference type="PROSITE" id="PS51330">
    <property type="entry name" value="DHFR_2"/>
    <property type="match status" value="1"/>
</dbReference>
<evidence type="ECO:0000256" key="3">
    <source>
        <dbReference type="ARBA" id="ARBA00012856"/>
    </source>
</evidence>
<evidence type="ECO:0000259" key="9">
    <source>
        <dbReference type="PROSITE" id="PS51330"/>
    </source>
</evidence>